<accession>A0A090Z040</accession>
<dbReference type="AlphaFoldDB" id="A0A090Z040"/>
<dbReference type="InterPro" id="IPR035906">
    <property type="entry name" value="MetI-like_sf"/>
</dbReference>
<reference evidence="9 11" key="1">
    <citation type="submission" date="2014-04" db="EMBL/GenBank/DDBJ databases">
        <authorList>
            <person name="Bishop-Lilly K.A."/>
            <person name="Broomall S.M."/>
            <person name="Chain P.S."/>
            <person name="Chertkov O."/>
            <person name="Coyne S.R."/>
            <person name="Daligault H.E."/>
            <person name="Davenport K.W."/>
            <person name="Erkkila T."/>
            <person name="Frey K.G."/>
            <person name="Gibbons H.S."/>
            <person name="Gu W."/>
            <person name="Jaissle J."/>
            <person name="Johnson S.L."/>
            <person name="Koroleva G.I."/>
            <person name="Ladner J.T."/>
            <person name="Lo C.-C."/>
            <person name="Minogue T.D."/>
            <person name="Munk C."/>
            <person name="Palacios G.F."/>
            <person name="Redden C.L."/>
            <person name="Rosenzweig C.N."/>
            <person name="Scholz M.B."/>
            <person name="Teshima H."/>
            <person name="Xu Y."/>
        </authorList>
    </citation>
    <scope>NUCLEOTIDE SEQUENCE [LARGE SCALE GENOMIC DNA]</scope>
    <source>
        <strain evidence="9 11">BHP</strain>
    </source>
</reference>
<dbReference type="InterPro" id="IPR011864">
    <property type="entry name" value="Phosphate_PstC"/>
</dbReference>
<keyword evidence="7" id="KW-1003">Cell membrane</keyword>
<organism evidence="9 11">
    <name type="scientific">Bacillus clarus</name>
    <dbReference type="NCBI Taxonomy" id="2338372"/>
    <lineage>
        <taxon>Bacteria</taxon>
        <taxon>Bacillati</taxon>
        <taxon>Bacillota</taxon>
        <taxon>Bacilli</taxon>
        <taxon>Bacillales</taxon>
        <taxon>Bacillaceae</taxon>
        <taxon>Bacillus</taxon>
        <taxon>Bacillus cereus group</taxon>
    </lineage>
</organism>
<evidence type="ECO:0000256" key="6">
    <source>
        <dbReference type="RuleBase" id="RU363032"/>
    </source>
</evidence>
<keyword evidence="4 6" id="KW-1133">Transmembrane helix</keyword>
<comment type="function">
    <text evidence="7">Part of the binding-protein-dependent transport system for phosphate; probably responsible for the translocation of the substrate across the membrane.</text>
</comment>
<evidence type="ECO:0000313" key="11">
    <source>
        <dbReference type="Proteomes" id="UP000029389"/>
    </source>
</evidence>
<feature type="transmembrane region" description="Helical" evidence="6">
    <location>
        <begin position="169"/>
        <end position="187"/>
    </location>
</feature>
<dbReference type="RefSeq" id="WP_042979903.1">
    <property type="nucleotide sequence ID" value="NZ_JMQC01000008.1"/>
</dbReference>
<dbReference type="PANTHER" id="PTHR42727">
    <property type="entry name" value="PHOSPHATE TRANSPORT SYSTEM PERMEASE PROTEIN"/>
    <property type="match status" value="1"/>
</dbReference>
<dbReference type="Proteomes" id="UP000264294">
    <property type="component" value="Unassembled WGS sequence"/>
</dbReference>
<feature type="domain" description="ABC transmembrane type-1" evidence="8">
    <location>
        <begin position="93"/>
        <end position="305"/>
    </location>
</feature>
<comment type="similarity">
    <text evidence="7">Belongs to the binding-protein-dependent transport system permease family. CysTW subfamily.</text>
</comment>
<feature type="transmembrane region" description="Helical" evidence="6">
    <location>
        <begin position="134"/>
        <end position="157"/>
    </location>
</feature>
<dbReference type="Pfam" id="PF00528">
    <property type="entry name" value="BPD_transp_1"/>
    <property type="match status" value="1"/>
</dbReference>
<keyword evidence="2 6" id="KW-0813">Transport</keyword>
<name>A0A090Z040_9BACI</name>
<sequence length="316" mass="34503">MARNDKSQITFSVQHLIERNTKKRKKTQRINQIVPLLLKAIASVSIITTIGIIVMLANETIMFFQKVPLHSFFTEKEWLPFFKQPKFGILPLICGTVLVTTIAMTVAIPIGLGCAIFLSEYASNTARKVLKPSLELLAGIPTIVYGFFALTVVTPFLQRIIPDLQFFNAISPGIVIGFMMIPMIASLSEDAMRAVAKGVKEASLALGATRFETVKQVVFPAAFSGIMAAVVLAASRAIGETMIVVIAGGSTPNVSIDPTHSIQTLTAYIVQVSLGDAPYGTMTYYSMYAVGATLLMFTLIMNIVSQQIMRRFRKAI</sequence>
<evidence type="ECO:0000256" key="5">
    <source>
        <dbReference type="ARBA" id="ARBA00023136"/>
    </source>
</evidence>
<dbReference type="GO" id="GO:0006817">
    <property type="term" value="P:phosphate ion transport"/>
    <property type="evidence" value="ECO:0007669"/>
    <property type="project" value="UniProtKB-KW"/>
</dbReference>
<comment type="caution">
    <text evidence="9">The sequence shown here is derived from an EMBL/GenBank/DDBJ whole genome shotgun (WGS) entry which is preliminary data.</text>
</comment>
<dbReference type="EMBL" id="QVOD01000008">
    <property type="protein sequence ID" value="RFT67305.1"/>
    <property type="molecule type" value="Genomic_DNA"/>
</dbReference>
<dbReference type="PROSITE" id="PS50928">
    <property type="entry name" value="ABC_TM1"/>
    <property type="match status" value="1"/>
</dbReference>
<dbReference type="PANTHER" id="PTHR42727:SF1">
    <property type="entry name" value="PHOSPHATE TRANSPORT SYSTEM PERMEASE"/>
    <property type="match status" value="1"/>
</dbReference>
<evidence type="ECO:0000256" key="4">
    <source>
        <dbReference type="ARBA" id="ARBA00022989"/>
    </source>
</evidence>
<keyword evidence="12" id="KW-1185">Reference proteome</keyword>
<dbReference type="GO" id="GO:0005886">
    <property type="term" value="C:plasma membrane"/>
    <property type="evidence" value="ECO:0007669"/>
    <property type="project" value="UniProtKB-SubCell"/>
</dbReference>
<dbReference type="NCBIfam" id="TIGR02138">
    <property type="entry name" value="phosphate_pstC"/>
    <property type="match status" value="1"/>
</dbReference>
<protein>
    <recommendedName>
        <fullName evidence="7">Phosphate transport system permease protein</fullName>
    </recommendedName>
</protein>
<feature type="transmembrane region" description="Helical" evidence="6">
    <location>
        <begin position="33"/>
        <end position="57"/>
    </location>
</feature>
<evidence type="ECO:0000256" key="7">
    <source>
        <dbReference type="RuleBase" id="RU363054"/>
    </source>
</evidence>
<evidence type="ECO:0000256" key="1">
    <source>
        <dbReference type="ARBA" id="ARBA00004141"/>
    </source>
</evidence>
<keyword evidence="7" id="KW-0592">Phosphate transport</keyword>
<dbReference type="CDD" id="cd06261">
    <property type="entry name" value="TM_PBP2"/>
    <property type="match status" value="1"/>
</dbReference>
<dbReference type="SUPFAM" id="SSF161098">
    <property type="entry name" value="MetI-like"/>
    <property type="match status" value="1"/>
</dbReference>
<gene>
    <name evidence="9" type="primary">pstC</name>
    <name evidence="10" type="ORF">D0U04_09355</name>
    <name evidence="9" type="ORF">DJ93_1297</name>
</gene>
<feature type="transmembrane region" description="Helical" evidence="6">
    <location>
        <begin position="89"/>
        <end position="122"/>
    </location>
</feature>
<evidence type="ECO:0000259" key="8">
    <source>
        <dbReference type="PROSITE" id="PS50928"/>
    </source>
</evidence>
<evidence type="ECO:0000313" key="12">
    <source>
        <dbReference type="Proteomes" id="UP000264294"/>
    </source>
</evidence>
<reference evidence="10 12" key="2">
    <citation type="submission" date="2018-08" db="EMBL/GenBank/DDBJ databases">
        <title>Bacillus clarus sp. nov. strain PS00077A.</title>
        <authorList>
            <person name="Mendez Acevedo M."/>
            <person name="Carroll L."/>
            <person name="Mukherjee M."/>
            <person name="Wiedmann M."/>
            <person name="Kovac J."/>
        </authorList>
    </citation>
    <scope>NUCLEOTIDE SEQUENCE [LARGE SCALE GENOMIC DNA]</scope>
    <source>
        <strain evidence="10 12">PS00077A</strain>
    </source>
</reference>
<dbReference type="InterPro" id="IPR000515">
    <property type="entry name" value="MetI-like"/>
</dbReference>
<dbReference type="Proteomes" id="UP000029389">
    <property type="component" value="Unassembled WGS sequence"/>
</dbReference>
<evidence type="ECO:0000313" key="10">
    <source>
        <dbReference type="EMBL" id="RFT67305.1"/>
    </source>
</evidence>
<evidence type="ECO:0000256" key="3">
    <source>
        <dbReference type="ARBA" id="ARBA00022692"/>
    </source>
</evidence>
<comment type="subcellular location">
    <subcellularLocation>
        <location evidence="6">Cell membrane</location>
        <topology evidence="6">Multi-pass membrane protein</topology>
    </subcellularLocation>
    <subcellularLocation>
        <location evidence="1">Membrane</location>
        <topology evidence="1">Multi-pass membrane protein</topology>
    </subcellularLocation>
</comment>
<keyword evidence="3 6" id="KW-0812">Transmembrane</keyword>
<dbReference type="PATRIC" id="fig|1405.8.peg.1483"/>
<feature type="transmembrane region" description="Helical" evidence="6">
    <location>
        <begin position="217"/>
        <end position="238"/>
    </location>
</feature>
<dbReference type="EMBL" id="JMQC01000008">
    <property type="protein sequence ID" value="KFN03733.1"/>
    <property type="molecule type" value="Genomic_DNA"/>
</dbReference>
<feature type="transmembrane region" description="Helical" evidence="6">
    <location>
        <begin position="285"/>
        <end position="304"/>
    </location>
</feature>
<evidence type="ECO:0000256" key="2">
    <source>
        <dbReference type="ARBA" id="ARBA00022448"/>
    </source>
</evidence>
<dbReference type="STRING" id="1405.B7492_22895"/>
<proteinExistence type="inferred from homology"/>
<keyword evidence="5 6" id="KW-0472">Membrane</keyword>
<dbReference type="Gene3D" id="1.10.3720.10">
    <property type="entry name" value="MetI-like"/>
    <property type="match status" value="1"/>
</dbReference>
<evidence type="ECO:0000313" key="9">
    <source>
        <dbReference type="EMBL" id="KFN03733.1"/>
    </source>
</evidence>
<dbReference type="GO" id="GO:0005315">
    <property type="term" value="F:phosphate transmembrane transporter activity"/>
    <property type="evidence" value="ECO:0007669"/>
    <property type="project" value="InterPro"/>
</dbReference>